<accession>A0ABV5VA96</accession>
<evidence type="ECO:0008006" key="5">
    <source>
        <dbReference type="Google" id="ProtNLM"/>
    </source>
</evidence>
<keyword evidence="2" id="KW-0472">Membrane</keyword>
<keyword evidence="2" id="KW-0812">Transmembrane</keyword>
<evidence type="ECO:0000256" key="2">
    <source>
        <dbReference type="SAM" id="Phobius"/>
    </source>
</evidence>
<proteinExistence type="predicted"/>
<dbReference type="RefSeq" id="WP_247462226.1">
    <property type="nucleotide sequence ID" value="NZ_JBHMAR010000004.1"/>
</dbReference>
<sequence>MLRHEFRPGRLVAGLSLTAAGVAYAGDAGGLWDMPWFALIPMVVGGLCLAAAVGMIGHGAHSCRSGHGTDRGSGTEADPAGPA</sequence>
<comment type="caution">
    <text evidence="3">The sequence shown here is derived from an EMBL/GenBank/DDBJ whole genome shotgun (WGS) entry which is preliminary data.</text>
</comment>
<dbReference type="EMBL" id="JBHMAR010000004">
    <property type="protein sequence ID" value="MFB9734748.1"/>
    <property type="molecule type" value="Genomic_DNA"/>
</dbReference>
<keyword evidence="2" id="KW-1133">Transmembrane helix</keyword>
<gene>
    <name evidence="3" type="ORF">ACFFRO_06295</name>
</gene>
<evidence type="ECO:0000256" key="1">
    <source>
        <dbReference type="SAM" id="MobiDB-lite"/>
    </source>
</evidence>
<feature type="region of interest" description="Disordered" evidence="1">
    <location>
        <begin position="62"/>
        <end position="83"/>
    </location>
</feature>
<feature type="transmembrane region" description="Helical" evidence="2">
    <location>
        <begin position="35"/>
        <end position="56"/>
    </location>
</feature>
<reference evidence="3 4" key="1">
    <citation type="submission" date="2024-09" db="EMBL/GenBank/DDBJ databases">
        <authorList>
            <person name="Sun Q."/>
            <person name="Mori K."/>
        </authorList>
    </citation>
    <scope>NUCLEOTIDE SEQUENCE [LARGE SCALE GENOMIC DNA]</scope>
    <source>
        <strain evidence="3 4">JCM 10918</strain>
    </source>
</reference>
<name>A0ABV5VA96_9ACTN</name>
<organism evidence="3 4">
    <name type="scientific">Streptomyces thermocoprophilus</name>
    <dbReference type="NCBI Taxonomy" id="78356"/>
    <lineage>
        <taxon>Bacteria</taxon>
        <taxon>Bacillati</taxon>
        <taxon>Actinomycetota</taxon>
        <taxon>Actinomycetes</taxon>
        <taxon>Kitasatosporales</taxon>
        <taxon>Streptomycetaceae</taxon>
        <taxon>Streptomyces</taxon>
    </lineage>
</organism>
<keyword evidence="4" id="KW-1185">Reference proteome</keyword>
<protein>
    <recommendedName>
        <fullName evidence="5">Integral membrane protein</fullName>
    </recommendedName>
</protein>
<dbReference type="Proteomes" id="UP001589703">
    <property type="component" value="Unassembled WGS sequence"/>
</dbReference>
<evidence type="ECO:0000313" key="3">
    <source>
        <dbReference type="EMBL" id="MFB9734748.1"/>
    </source>
</evidence>
<evidence type="ECO:0000313" key="4">
    <source>
        <dbReference type="Proteomes" id="UP001589703"/>
    </source>
</evidence>